<evidence type="ECO:0000259" key="8">
    <source>
        <dbReference type="PROSITE" id="PS51755"/>
    </source>
</evidence>
<evidence type="ECO:0000256" key="3">
    <source>
        <dbReference type="ARBA" id="ARBA00023125"/>
    </source>
</evidence>
<organism evidence="9 10">
    <name type="scientific">Lentzea pudingi</name>
    <dbReference type="NCBI Taxonomy" id="1789439"/>
    <lineage>
        <taxon>Bacteria</taxon>
        <taxon>Bacillati</taxon>
        <taxon>Actinomycetota</taxon>
        <taxon>Actinomycetes</taxon>
        <taxon>Pseudonocardiales</taxon>
        <taxon>Pseudonocardiaceae</taxon>
        <taxon>Lentzea</taxon>
    </lineage>
</organism>
<feature type="repeat" description="TPR" evidence="5">
    <location>
        <begin position="332"/>
        <end position="365"/>
    </location>
</feature>
<dbReference type="InterPro" id="IPR016032">
    <property type="entry name" value="Sig_transdc_resp-reg_C-effctor"/>
</dbReference>
<dbReference type="RefSeq" id="WP_189160795.1">
    <property type="nucleotide sequence ID" value="NZ_BMNC01000042.1"/>
</dbReference>
<evidence type="ECO:0000256" key="1">
    <source>
        <dbReference type="ARBA" id="ARBA00005820"/>
    </source>
</evidence>
<comment type="similarity">
    <text evidence="1">Belongs to the AfsR/DnrI/RedD regulatory family.</text>
</comment>
<dbReference type="InterPro" id="IPR051677">
    <property type="entry name" value="AfsR-DnrI-RedD_regulator"/>
</dbReference>
<dbReference type="PANTHER" id="PTHR35807">
    <property type="entry name" value="TRANSCRIPTIONAL REGULATOR REDD-RELATED"/>
    <property type="match status" value="1"/>
</dbReference>
<keyword evidence="5" id="KW-0802">TPR repeat</keyword>
<evidence type="ECO:0000256" key="5">
    <source>
        <dbReference type="PROSITE-ProRule" id="PRU00339"/>
    </source>
</evidence>
<dbReference type="EMBL" id="BMNC01000042">
    <property type="protein sequence ID" value="GGN30508.1"/>
    <property type="molecule type" value="Genomic_DNA"/>
</dbReference>
<feature type="domain" description="OmpR/PhoB-type" evidence="8">
    <location>
        <begin position="1"/>
        <end position="95"/>
    </location>
</feature>
<dbReference type="Gene3D" id="1.10.10.10">
    <property type="entry name" value="Winged helix-like DNA-binding domain superfamily/Winged helix DNA-binding domain"/>
    <property type="match status" value="1"/>
</dbReference>
<comment type="caution">
    <text evidence="9">The sequence shown here is derived from an EMBL/GenBank/DDBJ whole genome shotgun (WGS) entry which is preliminary data.</text>
</comment>
<accession>A0ABQ2IX42</accession>
<keyword evidence="10" id="KW-1185">Reference proteome</keyword>
<dbReference type="SUPFAM" id="SSF48452">
    <property type="entry name" value="TPR-like"/>
    <property type="match status" value="2"/>
</dbReference>
<dbReference type="PANTHER" id="PTHR35807:SF1">
    <property type="entry name" value="TRANSCRIPTIONAL REGULATOR REDD"/>
    <property type="match status" value="1"/>
</dbReference>
<evidence type="ECO:0000313" key="9">
    <source>
        <dbReference type="EMBL" id="GGN30508.1"/>
    </source>
</evidence>
<gene>
    <name evidence="9" type="ORF">GCM10011609_88340</name>
</gene>
<dbReference type="Pfam" id="PF03704">
    <property type="entry name" value="BTAD"/>
    <property type="match status" value="1"/>
</dbReference>
<evidence type="ECO:0000256" key="6">
    <source>
        <dbReference type="PROSITE-ProRule" id="PRU01091"/>
    </source>
</evidence>
<dbReference type="CDD" id="cd15831">
    <property type="entry name" value="BTAD"/>
    <property type="match status" value="1"/>
</dbReference>
<dbReference type="Gene3D" id="1.25.40.10">
    <property type="entry name" value="Tetratricopeptide repeat domain"/>
    <property type="match status" value="2"/>
</dbReference>
<dbReference type="InterPro" id="IPR019734">
    <property type="entry name" value="TPR_rpt"/>
</dbReference>
<keyword evidence="3 6" id="KW-0238">DNA-binding</keyword>
<evidence type="ECO:0000313" key="10">
    <source>
        <dbReference type="Proteomes" id="UP000597656"/>
    </source>
</evidence>
<dbReference type="PROSITE" id="PS51755">
    <property type="entry name" value="OMPR_PHOB"/>
    <property type="match status" value="1"/>
</dbReference>
<reference evidence="10" key="1">
    <citation type="journal article" date="2019" name="Int. J. Syst. Evol. Microbiol.">
        <title>The Global Catalogue of Microorganisms (GCM) 10K type strain sequencing project: providing services to taxonomists for standard genome sequencing and annotation.</title>
        <authorList>
            <consortium name="The Broad Institute Genomics Platform"/>
            <consortium name="The Broad Institute Genome Sequencing Center for Infectious Disease"/>
            <person name="Wu L."/>
            <person name="Ma J."/>
        </authorList>
    </citation>
    <scope>NUCLEOTIDE SEQUENCE [LARGE SCALE GENOMIC DNA]</scope>
    <source>
        <strain evidence="10">CGMCC 4.7319</strain>
    </source>
</reference>
<feature type="DNA-binding region" description="OmpR/PhoB-type" evidence="6">
    <location>
        <begin position="1"/>
        <end position="95"/>
    </location>
</feature>
<protein>
    <recommendedName>
        <fullName evidence="8">OmpR/PhoB-type domain-containing protein</fullName>
    </recommendedName>
</protein>
<dbReference type="InterPro" id="IPR005158">
    <property type="entry name" value="BTAD"/>
</dbReference>
<dbReference type="SMART" id="SM01043">
    <property type="entry name" value="BTAD"/>
    <property type="match status" value="1"/>
</dbReference>
<dbReference type="InterPro" id="IPR011990">
    <property type="entry name" value="TPR-like_helical_dom_sf"/>
</dbReference>
<keyword evidence="4" id="KW-0804">Transcription</keyword>
<evidence type="ECO:0000256" key="2">
    <source>
        <dbReference type="ARBA" id="ARBA00023015"/>
    </source>
</evidence>
<evidence type="ECO:0000256" key="4">
    <source>
        <dbReference type="ARBA" id="ARBA00023163"/>
    </source>
</evidence>
<keyword evidence="2" id="KW-0805">Transcription regulation</keyword>
<dbReference type="InterPro" id="IPR036388">
    <property type="entry name" value="WH-like_DNA-bd_sf"/>
</dbReference>
<evidence type="ECO:0000256" key="7">
    <source>
        <dbReference type="SAM" id="MobiDB-lite"/>
    </source>
</evidence>
<feature type="region of interest" description="Disordered" evidence="7">
    <location>
        <begin position="354"/>
        <end position="386"/>
    </location>
</feature>
<dbReference type="SMART" id="SM00862">
    <property type="entry name" value="Trans_reg_C"/>
    <property type="match status" value="1"/>
</dbReference>
<dbReference type="SUPFAM" id="SSF46894">
    <property type="entry name" value="C-terminal effector domain of the bipartite response regulators"/>
    <property type="match status" value="1"/>
</dbReference>
<dbReference type="Proteomes" id="UP000597656">
    <property type="component" value="Unassembled WGS sequence"/>
</dbReference>
<sequence length="386" mass="41694">MTGDDDIRIRLLGTVEVRTDRGWITPPGRKVRILLSVLAERAGLPVPVERIIDALWSDAPPERARGLVHTYVSNLRALVAPMRVPHVGDGYVLEVERSAVDCHVFASLVESGLAAIRIGHVADGVAELRAAEAQWRGPALAGADGGWVERWRTRLHEARLEAIESRVEATVDSAPAVAELRALIDEHPLRESLRALLVRTLHREGRTDAALAAFADGRAVLVRELAAEPGTALRAARDLVVSSAATHNPTDAEHMLDLGDRCYREDRFAEASVHYSLAVDRYGEAGDQIGAAQARLTLGVVQREWGLFDASLSNLSSAVAVLRTADDGRLLAQAARSRGMVHAERGRFDEAMDGYREGSASRPDRRCDGTGGAGHAVDRGAAPRGR</sequence>
<name>A0ABQ2IX42_9PSEU</name>
<dbReference type="InterPro" id="IPR001867">
    <property type="entry name" value="OmpR/PhoB-type_DNA-bd"/>
</dbReference>
<dbReference type="PROSITE" id="PS50005">
    <property type="entry name" value="TPR"/>
    <property type="match status" value="1"/>
</dbReference>
<proteinExistence type="inferred from homology"/>